<dbReference type="KEGG" id="atq:GH723_00610"/>
<dbReference type="InterPro" id="IPR037175">
    <property type="entry name" value="KFase_sf"/>
</dbReference>
<keyword evidence="2" id="KW-1185">Reference proteome</keyword>
<evidence type="ECO:0008006" key="3">
    <source>
        <dbReference type="Google" id="ProtNLM"/>
    </source>
</evidence>
<reference evidence="1 2" key="1">
    <citation type="submission" date="2019-11" db="EMBL/GenBank/DDBJ databases">
        <authorList>
            <person name="He Y."/>
        </authorList>
    </citation>
    <scope>NUCLEOTIDE SEQUENCE [LARGE SCALE GENOMIC DNA]</scope>
    <source>
        <strain evidence="1 2">SCSIO 58843</strain>
    </source>
</reference>
<dbReference type="InterPro" id="IPR007325">
    <property type="entry name" value="KFase/CYL"/>
</dbReference>
<dbReference type="RefSeq" id="WP_153757836.1">
    <property type="nucleotide sequence ID" value="NZ_CP045851.1"/>
</dbReference>
<proteinExistence type="predicted"/>
<evidence type="ECO:0000313" key="1">
    <source>
        <dbReference type="EMBL" id="QGG93730.1"/>
    </source>
</evidence>
<dbReference type="GO" id="GO:0004061">
    <property type="term" value="F:arylformamidase activity"/>
    <property type="evidence" value="ECO:0007669"/>
    <property type="project" value="InterPro"/>
</dbReference>
<dbReference type="Proteomes" id="UP000334019">
    <property type="component" value="Chromosome"/>
</dbReference>
<dbReference type="GO" id="GO:0019441">
    <property type="term" value="P:L-tryptophan catabolic process to kynurenine"/>
    <property type="evidence" value="ECO:0007669"/>
    <property type="project" value="InterPro"/>
</dbReference>
<name>A0A5Q2RIR7_9ACTN</name>
<dbReference type="Gene3D" id="3.50.30.50">
    <property type="entry name" value="Putative cyclase"/>
    <property type="match status" value="1"/>
</dbReference>
<sequence length="339" mass="36679">MGTPWGDERGPVPSAESALPSYRELPVVDGAPAGSSWGLWGSEDRLGCLNLLTPERALAASGLVQRGLVFSLNADLATPDPPLFGRAPMRHEVTGKDDGPSHDDVLHGWNTQGSSQWDGFRHVRHPVHGWYGGHPEGFHGIDAWAERGLAGRAVLADVARWRESEGRPIRQDAPDPVTADELVATLAAQGTEVEVGDVLLVRTGWLGWYHQQDLDVRAAMGAGHESPGLHPEERTAEVLWDLHVSAVAADNPSLEVWPPGALHSAEELEEIRGDMSRRPELFVHQRILPLLGLPIGEMFELDALADDCAAEGTYEGFFTSAPLNLRHGVASPPNALVLR</sequence>
<dbReference type="PANTHER" id="PTHR34861">
    <property type="match status" value="1"/>
</dbReference>
<accession>A0A5Q2RIR7</accession>
<dbReference type="AlphaFoldDB" id="A0A5Q2RIR7"/>
<gene>
    <name evidence="1" type="ORF">GH723_00610</name>
</gene>
<dbReference type="EMBL" id="CP045851">
    <property type="protein sequence ID" value="QGG93730.1"/>
    <property type="molecule type" value="Genomic_DNA"/>
</dbReference>
<dbReference type="SUPFAM" id="SSF102198">
    <property type="entry name" value="Putative cyclase"/>
    <property type="match status" value="1"/>
</dbReference>
<organism evidence="1 2">
    <name type="scientific">Actinomarinicola tropica</name>
    <dbReference type="NCBI Taxonomy" id="2789776"/>
    <lineage>
        <taxon>Bacteria</taxon>
        <taxon>Bacillati</taxon>
        <taxon>Actinomycetota</taxon>
        <taxon>Acidimicrobiia</taxon>
        <taxon>Acidimicrobiales</taxon>
        <taxon>Iamiaceae</taxon>
        <taxon>Actinomarinicola</taxon>
    </lineage>
</organism>
<dbReference type="PANTHER" id="PTHR34861:SF10">
    <property type="entry name" value="CYCLASE"/>
    <property type="match status" value="1"/>
</dbReference>
<evidence type="ECO:0000313" key="2">
    <source>
        <dbReference type="Proteomes" id="UP000334019"/>
    </source>
</evidence>
<protein>
    <recommendedName>
        <fullName evidence="3">Cyclase family protein</fullName>
    </recommendedName>
</protein>
<dbReference type="Pfam" id="PF04199">
    <property type="entry name" value="Cyclase"/>
    <property type="match status" value="1"/>
</dbReference>